<organism evidence="2 3">
    <name type="scientific">Pseudolysobacter antarcticus</name>
    <dbReference type="NCBI Taxonomy" id="2511995"/>
    <lineage>
        <taxon>Bacteria</taxon>
        <taxon>Pseudomonadati</taxon>
        <taxon>Pseudomonadota</taxon>
        <taxon>Gammaproteobacteria</taxon>
        <taxon>Lysobacterales</taxon>
        <taxon>Rhodanobacteraceae</taxon>
        <taxon>Pseudolysobacter</taxon>
    </lineage>
</organism>
<evidence type="ECO:0000256" key="1">
    <source>
        <dbReference type="SAM" id="MobiDB-lite"/>
    </source>
</evidence>
<sequence>MREFGAHISIGEYQDIYWERQETNSKMKLPRAMDMAFLRDTSNEPDVLKIQSMIRRYDAEQATKLQQEIFAQRTRLADAERKLQTANQNQQSGNREQTHRHRQSRSRDGTTRRYAKA</sequence>
<protein>
    <submittedName>
        <fullName evidence="2">Uncharacterized protein</fullName>
    </submittedName>
</protein>
<name>A0A411HL32_9GAMM</name>
<feature type="region of interest" description="Disordered" evidence="1">
    <location>
        <begin position="80"/>
        <end position="117"/>
    </location>
</feature>
<dbReference type="EMBL" id="CP035704">
    <property type="protein sequence ID" value="QBB71201.1"/>
    <property type="molecule type" value="Genomic_DNA"/>
</dbReference>
<dbReference type="OrthoDB" id="107650at2"/>
<feature type="compositionally biased region" description="Polar residues" evidence="1">
    <location>
        <begin position="84"/>
        <end position="95"/>
    </location>
</feature>
<evidence type="ECO:0000313" key="3">
    <source>
        <dbReference type="Proteomes" id="UP000291562"/>
    </source>
</evidence>
<proteinExistence type="predicted"/>
<dbReference type="AlphaFoldDB" id="A0A411HL32"/>
<evidence type="ECO:0000313" key="2">
    <source>
        <dbReference type="EMBL" id="QBB71201.1"/>
    </source>
</evidence>
<gene>
    <name evidence="2" type="ORF">ELE36_13030</name>
</gene>
<dbReference type="KEGG" id="xbc:ELE36_13030"/>
<reference evidence="2 3" key="1">
    <citation type="submission" date="2019-01" db="EMBL/GenBank/DDBJ databases">
        <title>Pseudolysobacter antarctica gen. nov., sp. nov., isolated from Fildes Peninsula, Antarctica.</title>
        <authorList>
            <person name="Wei Z."/>
            <person name="Peng F."/>
        </authorList>
    </citation>
    <scope>NUCLEOTIDE SEQUENCE [LARGE SCALE GENOMIC DNA]</scope>
    <source>
        <strain evidence="2 3">AQ6-296</strain>
    </source>
</reference>
<dbReference type="Proteomes" id="UP000291562">
    <property type="component" value="Chromosome"/>
</dbReference>
<accession>A0A411HL32</accession>
<keyword evidence="3" id="KW-1185">Reference proteome</keyword>
<dbReference type="RefSeq" id="WP_129833974.1">
    <property type="nucleotide sequence ID" value="NZ_CP035704.1"/>
</dbReference>